<proteinExistence type="predicted"/>
<organism evidence="1 2">
    <name type="scientific">Lojkania enalia</name>
    <dbReference type="NCBI Taxonomy" id="147567"/>
    <lineage>
        <taxon>Eukaryota</taxon>
        <taxon>Fungi</taxon>
        <taxon>Dikarya</taxon>
        <taxon>Ascomycota</taxon>
        <taxon>Pezizomycotina</taxon>
        <taxon>Dothideomycetes</taxon>
        <taxon>Pleosporomycetidae</taxon>
        <taxon>Pleosporales</taxon>
        <taxon>Pleosporales incertae sedis</taxon>
        <taxon>Lojkania</taxon>
    </lineage>
</organism>
<dbReference type="OrthoDB" id="3800331at2759"/>
<gene>
    <name evidence="1" type="ORF">CC78DRAFT_573625</name>
</gene>
<comment type="caution">
    <text evidence="1">The sequence shown here is derived from an EMBL/GenBank/DDBJ whole genome shotgun (WGS) entry which is preliminary data.</text>
</comment>
<accession>A0A9P4TR90</accession>
<dbReference type="AlphaFoldDB" id="A0A9P4TR90"/>
<dbReference type="Proteomes" id="UP000800093">
    <property type="component" value="Unassembled WGS sequence"/>
</dbReference>
<protein>
    <submittedName>
        <fullName evidence="1">Uncharacterized protein</fullName>
    </submittedName>
</protein>
<dbReference type="EMBL" id="ML986579">
    <property type="protein sequence ID" value="KAF2270353.1"/>
    <property type="molecule type" value="Genomic_DNA"/>
</dbReference>
<sequence length="404" mass="45305">MDWRASLNGQVALKDTRHRKGKEPMSLTPRIANSACGLAIEVIGGSVAKDFTNSMQLGTPMNSKIINQPSSSTQCRWQEYLHVRSGGYGTFKPLESLHDTFRSSPIEKSPNLEFQEFLSQTEDSFWETPGSLTPGSWTNDFCDGSAVIGIFPLSAMPDNGVQLDSPLSNPTSDCEMSSEEIQVGSERKQLLSAMTQDLSHCDKSIINPEETVVVLEQLREEQFAKVNGKALTRLNLILAHIARTGELDQSIQQPAANLKSNGSSYNISSGLNIPRTPQYLLRRRCRQSHKAIIDHDPSVEFMAAEQHPKLFVQQLALNGSLVAECNDDEEAPIPVFHCPWVRCHQRFNNPAKLRVDMDTHMEYLCSHEDCAAQFHSRREWADHIVKPHHDLLEHSFGTSIRTER</sequence>
<keyword evidence="2" id="KW-1185">Reference proteome</keyword>
<evidence type="ECO:0000313" key="2">
    <source>
        <dbReference type="Proteomes" id="UP000800093"/>
    </source>
</evidence>
<reference evidence="2" key="1">
    <citation type="journal article" date="2020" name="Stud. Mycol.">
        <title>101 Dothideomycetes genomes: A test case for predicting lifestyles and emergence of pathogens.</title>
        <authorList>
            <person name="Haridas S."/>
            <person name="Albert R."/>
            <person name="Binder M."/>
            <person name="Bloem J."/>
            <person name="LaButti K."/>
            <person name="Salamov A."/>
            <person name="Andreopoulos B."/>
            <person name="Baker S."/>
            <person name="Barry K."/>
            <person name="Bills G."/>
            <person name="Bluhm B."/>
            <person name="Cannon C."/>
            <person name="Castanera R."/>
            <person name="Culley D."/>
            <person name="Daum C."/>
            <person name="Ezra D."/>
            <person name="Gonzalez J."/>
            <person name="Henrissat B."/>
            <person name="Kuo A."/>
            <person name="Liang C."/>
            <person name="Lipzen A."/>
            <person name="Lutzoni F."/>
            <person name="Magnuson J."/>
            <person name="Mondo S."/>
            <person name="Nolan M."/>
            <person name="Ohm R."/>
            <person name="Pangilinan J."/>
            <person name="Park H.-J."/>
            <person name="Ramirez L."/>
            <person name="Alfaro M."/>
            <person name="Sun H."/>
            <person name="Tritt A."/>
            <person name="Yoshinaga Y."/>
            <person name="Zwiers L.-H."/>
            <person name="Turgeon B."/>
            <person name="Goodwin S."/>
            <person name="Spatafora J."/>
            <person name="Crous P."/>
            <person name="Grigoriev I."/>
        </authorList>
    </citation>
    <scope>NUCLEOTIDE SEQUENCE [LARGE SCALE GENOMIC DNA]</scope>
    <source>
        <strain evidence="2">CBS 304.66</strain>
    </source>
</reference>
<evidence type="ECO:0000313" key="1">
    <source>
        <dbReference type="EMBL" id="KAF2270353.1"/>
    </source>
</evidence>
<name>A0A9P4TR90_9PLEO</name>